<dbReference type="EMBL" id="UINC01059401">
    <property type="protein sequence ID" value="SVB82774.1"/>
    <property type="molecule type" value="Genomic_DNA"/>
</dbReference>
<sequence length="428" mass="47532">MNIHDIAIFGEDIYCATDGGILQFSLSEQSFHTYTKLHGLNSTNLSVIEAGQDQRLWIGGSTPGFIQRFDPAIEMIITEFPYEFSEISHVVSGDSIAYAVYRDNQDWGIAEYRYENGTFNHRDLYPVWQLAEDEINDIEIMDTTVFVGTQSGLFKGTAGEDPNSWNSISEEIVGNVTDIEISGDSLLFILDTEVYSMNLDSQEIGGSGETNLSLLESLSSGAMWAINNSYTNLVEIGGEEIVMLPSKANCITSFRDSLIIVGMEEGLFIKDLFQSGHEVFVPNTLPTNQISALTILNDGRLVAGSNKGLSILEPWGWRNIIETSSEAVNIHETFEEAYFAADTIPVDFGDYIADLEQGPDGKVYCAIRGTYPEPRRHGGGIVIIDVDNPEDFTLIDTTYLDYFLDEYMVVKDLEFDNSGNLWVADAYA</sequence>
<organism evidence="1">
    <name type="scientific">marine metagenome</name>
    <dbReference type="NCBI Taxonomy" id="408172"/>
    <lineage>
        <taxon>unclassified sequences</taxon>
        <taxon>metagenomes</taxon>
        <taxon>ecological metagenomes</taxon>
    </lineage>
</organism>
<evidence type="ECO:0000313" key="1">
    <source>
        <dbReference type="EMBL" id="SVB82774.1"/>
    </source>
</evidence>
<reference evidence="1" key="1">
    <citation type="submission" date="2018-05" db="EMBL/GenBank/DDBJ databases">
        <authorList>
            <person name="Lanie J.A."/>
            <person name="Ng W.-L."/>
            <person name="Kazmierczak K.M."/>
            <person name="Andrzejewski T.M."/>
            <person name="Davidsen T.M."/>
            <person name="Wayne K.J."/>
            <person name="Tettelin H."/>
            <person name="Glass J.I."/>
            <person name="Rusch D."/>
            <person name="Podicherti R."/>
            <person name="Tsui H.-C.T."/>
            <person name="Winkler M.E."/>
        </authorList>
    </citation>
    <scope>NUCLEOTIDE SEQUENCE</scope>
</reference>
<gene>
    <name evidence="1" type="ORF">METZ01_LOCUS235628</name>
</gene>
<dbReference type="InterPro" id="IPR015943">
    <property type="entry name" value="WD40/YVTN_repeat-like_dom_sf"/>
</dbReference>
<proteinExistence type="predicted"/>
<dbReference type="Gene3D" id="2.130.10.10">
    <property type="entry name" value="YVTN repeat-like/Quinoprotein amine dehydrogenase"/>
    <property type="match status" value="1"/>
</dbReference>
<evidence type="ECO:0008006" key="2">
    <source>
        <dbReference type="Google" id="ProtNLM"/>
    </source>
</evidence>
<feature type="non-terminal residue" evidence="1">
    <location>
        <position position="428"/>
    </location>
</feature>
<accession>A0A382H654</accession>
<dbReference type="AlphaFoldDB" id="A0A382H654"/>
<dbReference type="InterPro" id="IPR011041">
    <property type="entry name" value="Quinoprot_gluc/sorb_DH_b-prop"/>
</dbReference>
<dbReference type="SUPFAM" id="SSF50952">
    <property type="entry name" value="Soluble quinoprotein glucose dehydrogenase"/>
    <property type="match status" value="1"/>
</dbReference>
<name>A0A382H654_9ZZZZ</name>
<protein>
    <recommendedName>
        <fullName evidence="2">Photosynthesis system II assembly factor Ycf48/Hcf136-like domain-containing protein</fullName>
    </recommendedName>
</protein>
<dbReference type="SUPFAM" id="SSF63829">
    <property type="entry name" value="Calcium-dependent phosphotriesterase"/>
    <property type="match status" value="1"/>
</dbReference>